<reference evidence="6 7" key="1">
    <citation type="submission" date="2018-01" db="EMBL/GenBank/DDBJ databases">
        <title>Draft genome sequences of six Vibrio diazotrophicus strains isolated from deep-sea sediments of the Baltic Sea.</title>
        <authorList>
            <person name="Castillo D."/>
            <person name="Vandieken V."/>
            <person name="Chiang O."/>
            <person name="Middelboe M."/>
        </authorList>
    </citation>
    <scope>NUCLEOTIDE SEQUENCE [LARGE SCALE GENOMIC DNA]</scope>
    <source>
        <strain evidence="6 7">60.27F</strain>
    </source>
</reference>
<dbReference type="RefSeq" id="WP_102965683.1">
    <property type="nucleotide sequence ID" value="NZ_POSK01000003.1"/>
</dbReference>
<dbReference type="SUPFAM" id="SSF53822">
    <property type="entry name" value="Periplasmic binding protein-like I"/>
    <property type="match status" value="1"/>
</dbReference>
<name>A0A2J8I527_VIBDI</name>
<dbReference type="EMBL" id="POSK01000003">
    <property type="protein sequence ID" value="PNI05620.1"/>
    <property type="molecule type" value="Genomic_DNA"/>
</dbReference>
<dbReference type="Gene3D" id="3.40.50.2300">
    <property type="match status" value="2"/>
</dbReference>
<feature type="domain" description="HTH cro/C1-type" evidence="5">
    <location>
        <begin position="5"/>
        <end position="48"/>
    </location>
</feature>
<dbReference type="Gene3D" id="1.10.260.40">
    <property type="entry name" value="lambda repressor-like DNA-binding domains"/>
    <property type="match status" value="1"/>
</dbReference>
<dbReference type="InterPro" id="IPR010982">
    <property type="entry name" value="Lambda_DNA-bd_dom_sf"/>
</dbReference>
<keyword evidence="2" id="KW-0238">DNA-binding</keyword>
<evidence type="ECO:0000256" key="1">
    <source>
        <dbReference type="ARBA" id="ARBA00023015"/>
    </source>
</evidence>
<dbReference type="SUPFAM" id="SSF47413">
    <property type="entry name" value="lambda repressor-like DNA-binding domains"/>
    <property type="match status" value="1"/>
</dbReference>
<dbReference type="InterPro" id="IPR046335">
    <property type="entry name" value="LacI/GalR-like_sensor"/>
</dbReference>
<feature type="domain" description="HTH lacI-type" evidence="4">
    <location>
        <begin position="4"/>
        <end position="48"/>
    </location>
</feature>
<evidence type="ECO:0000259" key="4">
    <source>
        <dbReference type="PROSITE" id="PS50932"/>
    </source>
</evidence>
<keyword evidence="1" id="KW-0805">Transcription regulation</keyword>
<dbReference type="Proteomes" id="UP000236449">
    <property type="component" value="Unassembled WGS sequence"/>
</dbReference>
<dbReference type="SMART" id="SM00354">
    <property type="entry name" value="HTH_LACI"/>
    <property type="match status" value="1"/>
</dbReference>
<proteinExistence type="predicted"/>
<dbReference type="GO" id="GO:0003700">
    <property type="term" value="F:DNA-binding transcription factor activity"/>
    <property type="evidence" value="ECO:0007669"/>
    <property type="project" value="TreeGrafter"/>
</dbReference>
<dbReference type="InterPro" id="IPR028082">
    <property type="entry name" value="Peripla_BP_I"/>
</dbReference>
<dbReference type="PROSITE" id="PS50932">
    <property type="entry name" value="HTH_LACI_2"/>
    <property type="match status" value="1"/>
</dbReference>
<dbReference type="InterPro" id="IPR000843">
    <property type="entry name" value="HTH_LacI"/>
</dbReference>
<protein>
    <submittedName>
        <fullName evidence="6">Uncharacterized protein</fullName>
    </submittedName>
</protein>
<comment type="caution">
    <text evidence="6">The sequence shown here is derived from an EMBL/GenBank/DDBJ whole genome shotgun (WGS) entry which is preliminary data.</text>
</comment>
<gene>
    <name evidence="6" type="ORF">C1N32_05835</name>
</gene>
<organism evidence="6 7">
    <name type="scientific">Vibrio diazotrophicus</name>
    <dbReference type="NCBI Taxonomy" id="685"/>
    <lineage>
        <taxon>Bacteria</taxon>
        <taxon>Pseudomonadati</taxon>
        <taxon>Pseudomonadota</taxon>
        <taxon>Gammaproteobacteria</taxon>
        <taxon>Vibrionales</taxon>
        <taxon>Vibrionaceae</taxon>
        <taxon>Vibrio</taxon>
    </lineage>
</organism>
<evidence type="ECO:0000256" key="3">
    <source>
        <dbReference type="ARBA" id="ARBA00023163"/>
    </source>
</evidence>
<evidence type="ECO:0000313" key="7">
    <source>
        <dbReference type="Proteomes" id="UP000236449"/>
    </source>
</evidence>
<evidence type="ECO:0000313" key="6">
    <source>
        <dbReference type="EMBL" id="PNI05620.1"/>
    </source>
</evidence>
<dbReference type="GO" id="GO:0000976">
    <property type="term" value="F:transcription cis-regulatory region binding"/>
    <property type="evidence" value="ECO:0007669"/>
    <property type="project" value="TreeGrafter"/>
</dbReference>
<dbReference type="OrthoDB" id="5681588at2"/>
<dbReference type="AlphaFoldDB" id="A0A2J8I527"/>
<evidence type="ECO:0000259" key="5">
    <source>
        <dbReference type="PROSITE" id="PS50943"/>
    </source>
</evidence>
<keyword evidence="3" id="KW-0804">Transcription</keyword>
<dbReference type="PANTHER" id="PTHR30146">
    <property type="entry name" value="LACI-RELATED TRANSCRIPTIONAL REPRESSOR"/>
    <property type="match status" value="1"/>
</dbReference>
<evidence type="ECO:0000256" key="2">
    <source>
        <dbReference type="ARBA" id="ARBA00023125"/>
    </source>
</evidence>
<dbReference type="InterPro" id="IPR001387">
    <property type="entry name" value="Cro/C1-type_HTH"/>
</dbReference>
<dbReference type="PANTHER" id="PTHR30146:SF109">
    <property type="entry name" value="HTH-TYPE TRANSCRIPTIONAL REGULATOR GALS"/>
    <property type="match status" value="1"/>
</dbReference>
<dbReference type="Pfam" id="PF13377">
    <property type="entry name" value="Peripla_BP_3"/>
    <property type="match status" value="1"/>
</dbReference>
<accession>A0A2J8I527</accession>
<dbReference type="Pfam" id="PF00356">
    <property type="entry name" value="LacI"/>
    <property type="match status" value="1"/>
</dbReference>
<dbReference type="CDD" id="cd01392">
    <property type="entry name" value="HTH_LacI"/>
    <property type="match status" value="1"/>
</dbReference>
<dbReference type="PROSITE" id="PS50943">
    <property type="entry name" value="HTH_CROC1"/>
    <property type="match status" value="1"/>
</dbReference>
<sequence>MKKPTATDVAKLANVSVSTVSRYFNRSAYLAEDKIIAIEEAIDSLGFISKASKNVQKHKEKLIGLVIPTFDSSFISMVLAGMDSAIQNSAYRLLIETTHWQKEQEKRVIQKVLSQGVDGLIMMVSSLMEEEVRSLVGDLPVLILAGAEDSSYPCLKVDNVSGGRMATDYLIHLGHHKIVHLYSNEIGNRDSLGRMEGYKASLKSADIDVDDNLILNGGYRASLSSQAIQSLINRKVPFTAVFAANDLSALGAIQTLLRNGIKVPEQVSVIGFDDCPISSTFYPKLTTVSQPLHDMGKSAITSMLDLIAGRDIDFGELELKLVTRDSTSKAPPHPWV</sequence>